<dbReference type="EMBL" id="UFQT01000416">
    <property type="protein sequence ID" value="SSX24123.1"/>
    <property type="molecule type" value="Genomic_DNA"/>
</dbReference>
<gene>
    <name evidence="2" type="primary">CSON010316</name>
</gene>
<organism evidence="2">
    <name type="scientific">Culicoides sonorensis</name>
    <name type="common">Biting midge</name>
    <dbReference type="NCBI Taxonomy" id="179676"/>
    <lineage>
        <taxon>Eukaryota</taxon>
        <taxon>Metazoa</taxon>
        <taxon>Ecdysozoa</taxon>
        <taxon>Arthropoda</taxon>
        <taxon>Hexapoda</taxon>
        <taxon>Insecta</taxon>
        <taxon>Pterygota</taxon>
        <taxon>Neoptera</taxon>
        <taxon>Endopterygota</taxon>
        <taxon>Diptera</taxon>
        <taxon>Nematocera</taxon>
        <taxon>Chironomoidea</taxon>
        <taxon>Ceratopogonidae</taxon>
        <taxon>Ceratopogoninae</taxon>
        <taxon>Culicoides</taxon>
        <taxon>Monoculicoides</taxon>
    </lineage>
</organism>
<keyword evidence="1" id="KW-0812">Transmembrane</keyword>
<protein>
    <submittedName>
        <fullName evidence="2">CSON010316 protein</fullName>
    </submittedName>
</protein>
<keyword evidence="1" id="KW-0472">Membrane</keyword>
<dbReference type="EMBL" id="UFQS01000416">
    <property type="protein sequence ID" value="SSX03758.1"/>
    <property type="molecule type" value="Genomic_DNA"/>
</dbReference>
<name>A0A336KIS7_CULSO</name>
<sequence>MKHGLENPPQLFSCQCFRITMNHFVISELLTRVCLLTIKAILTSSFVSILIIKFDSVH</sequence>
<proteinExistence type="predicted"/>
<dbReference type="AlphaFoldDB" id="A0A336KIS7"/>
<dbReference type="VEuPathDB" id="VectorBase:CSON010316"/>
<evidence type="ECO:0000313" key="2">
    <source>
        <dbReference type="EMBL" id="SSX03758.1"/>
    </source>
</evidence>
<reference evidence="2" key="1">
    <citation type="submission" date="2018-04" db="EMBL/GenBank/DDBJ databases">
        <authorList>
            <person name="Go L.Y."/>
            <person name="Mitchell J.A."/>
        </authorList>
    </citation>
    <scope>NUCLEOTIDE SEQUENCE</scope>
    <source>
        <tissue evidence="2">Whole organism</tissue>
    </source>
</reference>
<feature type="transmembrane region" description="Helical" evidence="1">
    <location>
        <begin position="29"/>
        <end position="52"/>
    </location>
</feature>
<reference evidence="3" key="2">
    <citation type="submission" date="2018-07" db="EMBL/GenBank/DDBJ databases">
        <authorList>
            <person name="Quirk P.G."/>
            <person name="Krulwich T.A."/>
        </authorList>
    </citation>
    <scope>NUCLEOTIDE SEQUENCE</scope>
</reference>
<evidence type="ECO:0000256" key="1">
    <source>
        <dbReference type="SAM" id="Phobius"/>
    </source>
</evidence>
<accession>A0A336KIS7</accession>
<keyword evidence="1" id="KW-1133">Transmembrane helix</keyword>
<evidence type="ECO:0000313" key="3">
    <source>
        <dbReference type="EMBL" id="SSX24123.1"/>
    </source>
</evidence>